<evidence type="ECO:0000313" key="2">
    <source>
        <dbReference type="Proteomes" id="UP000745859"/>
    </source>
</evidence>
<gene>
    <name evidence="1" type="ORF">FHR24_001467</name>
</gene>
<comment type="caution">
    <text evidence="1">The sequence shown here is derived from an EMBL/GenBank/DDBJ whole genome shotgun (WGS) entry which is preliminary data.</text>
</comment>
<sequence length="85" mass="9838">MSTEEQTSKEALNQNIDEVFGAKAKRYLKWHAGKKRIERGKIIIPKESTIKRFELLGISEILAFWKFNDLEIKRSGAGLKIEFTI</sequence>
<reference evidence="1 2" key="1">
    <citation type="submission" date="2020-03" db="EMBL/GenBank/DDBJ databases">
        <title>Genomic Encyclopedia of Type Strains, Phase IV (KMG-IV): sequencing the most valuable type-strain genomes for metagenomic binning, comparative biology and taxonomic classification.</title>
        <authorList>
            <person name="Goeker M."/>
        </authorList>
    </citation>
    <scope>NUCLEOTIDE SEQUENCE [LARGE SCALE GENOMIC DNA]</scope>
    <source>
        <strain evidence="1 2">DSM 101599</strain>
    </source>
</reference>
<dbReference type="Proteomes" id="UP000745859">
    <property type="component" value="Unassembled WGS sequence"/>
</dbReference>
<proteinExistence type="predicted"/>
<accession>A0ABX0U868</accession>
<dbReference type="RefSeq" id="WP_167186136.1">
    <property type="nucleotide sequence ID" value="NZ_JAASQL010000001.1"/>
</dbReference>
<name>A0ABX0U868_9FLAO</name>
<dbReference type="EMBL" id="JAASQL010000001">
    <property type="protein sequence ID" value="NIJ45028.1"/>
    <property type="molecule type" value="Genomic_DNA"/>
</dbReference>
<evidence type="ECO:0000313" key="1">
    <source>
        <dbReference type="EMBL" id="NIJ45028.1"/>
    </source>
</evidence>
<organism evidence="1 2">
    <name type="scientific">Wenyingzhuangia heitensis</name>
    <dbReference type="NCBI Taxonomy" id="1487859"/>
    <lineage>
        <taxon>Bacteria</taxon>
        <taxon>Pseudomonadati</taxon>
        <taxon>Bacteroidota</taxon>
        <taxon>Flavobacteriia</taxon>
        <taxon>Flavobacteriales</taxon>
        <taxon>Flavobacteriaceae</taxon>
        <taxon>Wenyingzhuangia</taxon>
    </lineage>
</organism>
<keyword evidence="2" id="KW-1185">Reference proteome</keyword>
<protein>
    <submittedName>
        <fullName evidence="1">Uncharacterized protein</fullName>
    </submittedName>
</protein>